<evidence type="ECO:0000256" key="6">
    <source>
        <dbReference type="ARBA" id="ARBA00035136"/>
    </source>
</evidence>
<keyword evidence="5 7" id="KW-0687">Ribonucleoprotein</keyword>
<dbReference type="PANTHER" id="PTHR33398">
    <property type="entry name" value="30S RIBOSOMAL PROTEIN S20"/>
    <property type="match status" value="1"/>
</dbReference>
<dbReference type="AlphaFoldDB" id="A0A449ADZ8"/>
<dbReference type="Pfam" id="PF01649">
    <property type="entry name" value="Ribosomal_S20p"/>
    <property type="match status" value="1"/>
</dbReference>
<dbReference type="EMBL" id="LR214972">
    <property type="protein sequence ID" value="VEU63186.1"/>
    <property type="molecule type" value="Genomic_DNA"/>
</dbReference>
<proteinExistence type="inferred from homology"/>
<name>A0A449ADZ8_9BACT</name>
<evidence type="ECO:0000256" key="3">
    <source>
        <dbReference type="ARBA" id="ARBA00022884"/>
    </source>
</evidence>
<dbReference type="InterPro" id="IPR036510">
    <property type="entry name" value="Ribosomal_bS20_sf"/>
</dbReference>
<evidence type="ECO:0000313" key="9">
    <source>
        <dbReference type="Proteomes" id="UP000289952"/>
    </source>
</evidence>
<keyword evidence="9" id="KW-1185">Reference proteome</keyword>
<dbReference type="HAMAP" id="MF_00500">
    <property type="entry name" value="Ribosomal_bS20"/>
    <property type="match status" value="1"/>
</dbReference>
<evidence type="ECO:0000256" key="5">
    <source>
        <dbReference type="ARBA" id="ARBA00023274"/>
    </source>
</evidence>
<dbReference type="NCBIfam" id="TIGR00029">
    <property type="entry name" value="S20"/>
    <property type="match status" value="1"/>
</dbReference>
<dbReference type="GO" id="GO:0006412">
    <property type="term" value="P:translation"/>
    <property type="evidence" value="ECO:0007669"/>
    <property type="project" value="UniProtKB-UniRule"/>
</dbReference>
<dbReference type="Proteomes" id="UP000289952">
    <property type="component" value="Chromosome"/>
</dbReference>
<protein>
    <recommendedName>
        <fullName evidence="6 7">Small ribosomal subunit protein bS20</fullName>
    </recommendedName>
</protein>
<reference evidence="8 9" key="1">
    <citation type="submission" date="2019-01" db="EMBL/GenBank/DDBJ databases">
        <authorList>
            <consortium name="Pathogen Informatics"/>
        </authorList>
    </citation>
    <scope>NUCLEOTIDE SEQUENCE [LARGE SCALE GENOMIC DNA]</scope>
    <source>
        <strain evidence="8 9">NCTC10118</strain>
    </source>
</reference>
<dbReference type="PANTHER" id="PTHR33398:SF1">
    <property type="entry name" value="SMALL RIBOSOMAL SUBUNIT PROTEIN BS20C"/>
    <property type="match status" value="1"/>
</dbReference>
<dbReference type="InterPro" id="IPR002583">
    <property type="entry name" value="Ribosomal_bS20"/>
</dbReference>
<accession>A0A449ADZ8</accession>
<evidence type="ECO:0000256" key="1">
    <source>
        <dbReference type="ARBA" id="ARBA00007634"/>
    </source>
</evidence>
<dbReference type="GO" id="GO:0070181">
    <property type="term" value="F:small ribosomal subunit rRNA binding"/>
    <property type="evidence" value="ECO:0007669"/>
    <property type="project" value="TreeGrafter"/>
</dbReference>
<keyword evidence="2 7" id="KW-0699">rRNA-binding</keyword>
<dbReference type="Gene3D" id="1.20.58.110">
    <property type="entry name" value="Ribosomal protein S20"/>
    <property type="match status" value="1"/>
</dbReference>
<keyword evidence="3 7" id="KW-0694">RNA-binding</keyword>
<evidence type="ECO:0000256" key="7">
    <source>
        <dbReference type="HAMAP-Rule" id="MF_00500"/>
    </source>
</evidence>
<gene>
    <name evidence="8" type="primary">MCYN0726</name>
    <name evidence="7" type="synonym">rpsT</name>
    <name evidence="8" type="ORF">NCTC10118_00339</name>
</gene>
<evidence type="ECO:0000256" key="4">
    <source>
        <dbReference type="ARBA" id="ARBA00022980"/>
    </source>
</evidence>
<evidence type="ECO:0000256" key="2">
    <source>
        <dbReference type="ARBA" id="ARBA00022730"/>
    </source>
</evidence>
<keyword evidence="4 7" id="KW-0689">Ribosomal protein</keyword>
<sequence length="90" mass="9861">MANIKSKMKSIVKMEQARVKNSAMKSRVKTAIRKAREAVLANDEKAALLVANAHHVIAKAVAKGVFHANKGARKHSRLDQFVNKTKANNA</sequence>
<dbReference type="GO" id="GO:0003735">
    <property type="term" value="F:structural constituent of ribosome"/>
    <property type="evidence" value="ECO:0007669"/>
    <property type="project" value="InterPro"/>
</dbReference>
<comment type="function">
    <text evidence="7">Binds directly to 16S ribosomal RNA.</text>
</comment>
<organism evidence="8 9">
    <name type="scientific">Mycoplasmopsis bovirhinis</name>
    <dbReference type="NCBI Taxonomy" id="29553"/>
    <lineage>
        <taxon>Bacteria</taxon>
        <taxon>Bacillati</taxon>
        <taxon>Mycoplasmatota</taxon>
        <taxon>Mycoplasmoidales</taxon>
        <taxon>Metamycoplasmataceae</taxon>
        <taxon>Mycoplasmopsis</taxon>
    </lineage>
</organism>
<dbReference type="SUPFAM" id="SSF46992">
    <property type="entry name" value="Ribosomal protein S20"/>
    <property type="match status" value="1"/>
</dbReference>
<dbReference type="GO" id="GO:0015935">
    <property type="term" value="C:small ribosomal subunit"/>
    <property type="evidence" value="ECO:0007669"/>
    <property type="project" value="TreeGrafter"/>
</dbReference>
<dbReference type="GO" id="GO:0005829">
    <property type="term" value="C:cytosol"/>
    <property type="evidence" value="ECO:0007669"/>
    <property type="project" value="TreeGrafter"/>
</dbReference>
<dbReference type="OrthoDB" id="9808392at2"/>
<dbReference type="RefSeq" id="WP_129621394.1">
    <property type="nucleotide sequence ID" value="NZ_LR214972.1"/>
</dbReference>
<comment type="similarity">
    <text evidence="1 7">Belongs to the bacterial ribosomal protein bS20 family.</text>
</comment>
<evidence type="ECO:0000313" key="8">
    <source>
        <dbReference type="EMBL" id="VEU63186.1"/>
    </source>
</evidence>